<keyword evidence="1" id="KW-0472">Membrane</keyword>
<feature type="transmembrane region" description="Helical" evidence="1">
    <location>
        <begin position="120"/>
        <end position="144"/>
    </location>
</feature>
<accession>A0AA86QH75</accession>
<keyword evidence="1" id="KW-1133">Transmembrane helix</keyword>
<name>A0AA86QH75_9EUKA</name>
<evidence type="ECO:0000313" key="4">
    <source>
        <dbReference type="Proteomes" id="UP001642409"/>
    </source>
</evidence>
<reference evidence="3 4" key="2">
    <citation type="submission" date="2024-07" db="EMBL/GenBank/DDBJ databases">
        <authorList>
            <person name="Akdeniz Z."/>
        </authorList>
    </citation>
    <scope>NUCLEOTIDE SEQUENCE [LARGE SCALE GENOMIC DNA]</scope>
</reference>
<proteinExistence type="predicted"/>
<keyword evidence="4" id="KW-1185">Reference proteome</keyword>
<gene>
    <name evidence="3" type="ORF">HINF_LOCUS32747</name>
    <name evidence="2" type="ORF">HINF_LOCUS46926</name>
</gene>
<protein>
    <submittedName>
        <fullName evidence="3">Hypothetical_protein</fullName>
    </submittedName>
</protein>
<dbReference type="EMBL" id="CATOUU010000916">
    <property type="protein sequence ID" value="CAI9959281.1"/>
    <property type="molecule type" value="Genomic_DNA"/>
</dbReference>
<evidence type="ECO:0000313" key="3">
    <source>
        <dbReference type="EMBL" id="CAL6029870.1"/>
    </source>
</evidence>
<comment type="caution">
    <text evidence="2">The sequence shown here is derived from an EMBL/GenBank/DDBJ whole genome shotgun (WGS) entry which is preliminary data.</text>
</comment>
<keyword evidence="1" id="KW-0812">Transmembrane</keyword>
<dbReference type="EMBL" id="CAXDID020000112">
    <property type="protein sequence ID" value="CAL6029870.1"/>
    <property type="molecule type" value="Genomic_DNA"/>
</dbReference>
<organism evidence="2">
    <name type="scientific">Hexamita inflata</name>
    <dbReference type="NCBI Taxonomy" id="28002"/>
    <lineage>
        <taxon>Eukaryota</taxon>
        <taxon>Metamonada</taxon>
        <taxon>Diplomonadida</taxon>
        <taxon>Hexamitidae</taxon>
        <taxon>Hexamitinae</taxon>
        <taxon>Hexamita</taxon>
    </lineage>
</organism>
<sequence length="155" mass="17022">MLFLSAFQFDQFDIFHLRVQNKQVIFDYSTTAIAGTAVFISVNPQMPKQQLIFAKQFTISDNPHVILSCADQVIKADCDSIMSSLNKNLKANVTFELPMSSVTIRDLTISVDTNSDKSNLGLTIGLSVGGAVLIVLIIVAVFVVKKQRGKRAVLN</sequence>
<evidence type="ECO:0000313" key="2">
    <source>
        <dbReference type="EMBL" id="CAI9959281.1"/>
    </source>
</evidence>
<reference evidence="2" key="1">
    <citation type="submission" date="2023-06" db="EMBL/GenBank/DDBJ databases">
        <authorList>
            <person name="Kurt Z."/>
        </authorList>
    </citation>
    <scope>NUCLEOTIDE SEQUENCE</scope>
</reference>
<dbReference type="Proteomes" id="UP001642409">
    <property type="component" value="Unassembled WGS sequence"/>
</dbReference>
<evidence type="ECO:0000256" key="1">
    <source>
        <dbReference type="SAM" id="Phobius"/>
    </source>
</evidence>
<dbReference type="AlphaFoldDB" id="A0AA86QH75"/>